<sequence>MNDTQQFLAEMMPRIHEAETALLNGDAAPRFALWSHTDPVTVYGAAFSPTGWAEVAPMFEELAAHFSGCSSCEWEVVAADVGEDFAYLLAIERSTASVDGSEASSFLLRSTTIFRRENGEWKIVHRHADPIDDTANLLSGRLANN</sequence>
<dbReference type="SUPFAM" id="SSF54427">
    <property type="entry name" value="NTF2-like"/>
    <property type="match status" value="1"/>
</dbReference>
<dbReference type="EMBL" id="BAAAHK010000024">
    <property type="protein sequence ID" value="GAA0962352.1"/>
    <property type="molecule type" value="Genomic_DNA"/>
</dbReference>
<evidence type="ECO:0000313" key="2">
    <source>
        <dbReference type="EMBL" id="GAA0962352.1"/>
    </source>
</evidence>
<gene>
    <name evidence="2" type="ORF">GCM10009554_80020</name>
</gene>
<feature type="domain" description="SnoaL-like" evidence="1">
    <location>
        <begin position="20"/>
        <end position="128"/>
    </location>
</feature>
<protein>
    <recommendedName>
        <fullName evidence="1">SnoaL-like domain-containing protein</fullName>
    </recommendedName>
</protein>
<dbReference type="InterPro" id="IPR037401">
    <property type="entry name" value="SnoaL-like"/>
</dbReference>
<dbReference type="RefSeq" id="WP_343983350.1">
    <property type="nucleotide sequence ID" value="NZ_BAAAHK010000024.1"/>
</dbReference>
<dbReference type="InterPro" id="IPR032710">
    <property type="entry name" value="NTF2-like_dom_sf"/>
</dbReference>
<dbReference type="Pfam" id="PF13474">
    <property type="entry name" value="SnoaL_3"/>
    <property type="match status" value="1"/>
</dbReference>
<organism evidence="2 3">
    <name type="scientific">Kribbella koreensis</name>
    <dbReference type="NCBI Taxonomy" id="57909"/>
    <lineage>
        <taxon>Bacteria</taxon>
        <taxon>Bacillati</taxon>
        <taxon>Actinomycetota</taxon>
        <taxon>Actinomycetes</taxon>
        <taxon>Propionibacteriales</taxon>
        <taxon>Kribbellaceae</taxon>
        <taxon>Kribbella</taxon>
    </lineage>
</organism>
<accession>A0ABN1RRS0</accession>
<name>A0ABN1RRS0_9ACTN</name>
<keyword evidence="3" id="KW-1185">Reference proteome</keyword>
<reference evidence="2 3" key="1">
    <citation type="journal article" date="2019" name="Int. J. Syst. Evol. Microbiol.">
        <title>The Global Catalogue of Microorganisms (GCM) 10K type strain sequencing project: providing services to taxonomists for standard genome sequencing and annotation.</title>
        <authorList>
            <consortium name="The Broad Institute Genomics Platform"/>
            <consortium name="The Broad Institute Genome Sequencing Center for Infectious Disease"/>
            <person name="Wu L."/>
            <person name="Ma J."/>
        </authorList>
    </citation>
    <scope>NUCLEOTIDE SEQUENCE [LARGE SCALE GENOMIC DNA]</scope>
    <source>
        <strain evidence="2 3">JCM 10977</strain>
    </source>
</reference>
<proteinExistence type="predicted"/>
<dbReference type="Gene3D" id="3.10.450.50">
    <property type="match status" value="1"/>
</dbReference>
<evidence type="ECO:0000313" key="3">
    <source>
        <dbReference type="Proteomes" id="UP001500542"/>
    </source>
</evidence>
<dbReference type="Proteomes" id="UP001500542">
    <property type="component" value="Unassembled WGS sequence"/>
</dbReference>
<evidence type="ECO:0000259" key="1">
    <source>
        <dbReference type="Pfam" id="PF13474"/>
    </source>
</evidence>
<comment type="caution">
    <text evidence="2">The sequence shown here is derived from an EMBL/GenBank/DDBJ whole genome shotgun (WGS) entry which is preliminary data.</text>
</comment>